<dbReference type="AlphaFoldDB" id="A0A3N1CS87"/>
<name>A0A3N1CS87_9ACTN</name>
<dbReference type="Proteomes" id="UP000272400">
    <property type="component" value="Unassembled WGS sequence"/>
</dbReference>
<evidence type="ECO:0000313" key="1">
    <source>
        <dbReference type="EMBL" id="ROO84182.1"/>
    </source>
</evidence>
<keyword evidence="2" id="KW-1185">Reference proteome</keyword>
<organism evidence="1 2">
    <name type="scientific">Actinocorallia herbida</name>
    <dbReference type="NCBI Taxonomy" id="58109"/>
    <lineage>
        <taxon>Bacteria</taxon>
        <taxon>Bacillati</taxon>
        <taxon>Actinomycetota</taxon>
        <taxon>Actinomycetes</taxon>
        <taxon>Streptosporangiales</taxon>
        <taxon>Thermomonosporaceae</taxon>
        <taxon>Actinocorallia</taxon>
    </lineage>
</organism>
<protein>
    <submittedName>
        <fullName evidence="1">Uncharacterized protein</fullName>
    </submittedName>
</protein>
<dbReference type="EMBL" id="RJKE01000001">
    <property type="protein sequence ID" value="ROO84182.1"/>
    <property type="molecule type" value="Genomic_DNA"/>
</dbReference>
<dbReference type="RefSeq" id="WP_123663829.1">
    <property type="nucleotide sequence ID" value="NZ_RJKE01000001.1"/>
</dbReference>
<dbReference type="OrthoDB" id="4522476at2"/>
<gene>
    <name evidence="1" type="ORF">EDD29_1700</name>
</gene>
<sequence>MPPRSANPRILSFDGSLCLGAFGPRTEGHRSGIYRPAAAADGVLHQGFRRYRFSARGRA</sequence>
<comment type="caution">
    <text evidence="1">The sequence shown here is derived from an EMBL/GenBank/DDBJ whole genome shotgun (WGS) entry which is preliminary data.</text>
</comment>
<proteinExistence type="predicted"/>
<reference evidence="1 2" key="1">
    <citation type="submission" date="2018-11" db="EMBL/GenBank/DDBJ databases">
        <title>Sequencing the genomes of 1000 actinobacteria strains.</title>
        <authorList>
            <person name="Klenk H.-P."/>
        </authorList>
    </citation>
    <scope>NUCLEOTIDE SEQUENCE [LARGE SCALE GENOMIC DNA]</scope>
    <source>
        <strain evidence="1 2">DSM 44254</strain>
    </source>
</reference>
<evidence type="ECO:0000313" key="2">
    <source>
        <dbReference type="Proteomes" id="UP000272400"/>
    </source>
</evidence>
<accession>A0A3N1CS87</accession>